<dbReference type="Proteomes" id="UP000186817">
    <property type="component" value="Unassembled WGS sequence"/>
</dbReference>
<organism evidence="1 2">
    <name type="scientific">Symbiodinium microadriaticum</name>
    <name type="common">Dinoflagellate</name>
    <name type="synonym">Zooxanthella microadriatica</name>
    <dbReference type="NCBI Taxonomy" id="2951"/>
    <lineage>
        <taxon>Eukaryota</taxon>
        <taxon>Sar</taxon>
        <taxon>Alveolata</taxon>
        <taxon>Dinophyceae</taxon>
        <taxon>Suessiales</taxon>
        <taxon>Symbiodiniaceae</taxon>
        <taxon>Symbiodinium</taxon>
    </lineage>
</organism>
<reference evidence="1 2" key="1">
    <citation type="submission" date="2016-02" db="EMBL/GenBank/DDBJ databases">
        <title>Genome analysis of coral dinoflagellate symbionts highlights evolutionary adaptations to a symbiotic lifestyle.</title>
        <authorList>
            <person name="Aranda M."/>
            <person name="Li Y."/>
            <person name="Liew Y.J."/>
            <person name="Baumgarten S."/>
            <person name="Simakov O."/>
            <person name="Wilson M."/>
            <person name="Piel J."/>
            <person name="Ashoor H."/>
            <person name="Bougouffa S."/>
            <person name="Bajic V.B."/>
            <person name="Ryu T."/>
            <person name="Ravasi T."/>
            <person name="Bayer T."/>
            <person name="Micklem G."/>
            <person name="Kim H."/>
            <person name="Bhak J."/>
            <person name="Lajeunesse T.C."/>
            <person name="Voolstra C.R."/>
        </authorList>
    </citation>
    <scope>NUCLEOTIDE SEQUENCE [LARGE SCALE GENOMIC DNA]</scope>
    <source>
        <strain evidence="1 2">CCMP2467</strain>
    </source>
</reference>
<keyword evidence="1" id="KW-0347">Helicase</keyword>
<dbReference type="Gene3D" id="3.40.50.300">
    <property type="entry name" value="P-loop containing nucleotide triphosphate hydrolases"/>
    <property type="match status" value="1"/>
</dbReference>
<accession>A0A1Q9CQM3</accession>
<dbReference type="EMBL" id="LSRX01000989">
    <property type="protein sequence ID" value="OLP85195.1"/>
    <property type="molecule type" value="Genomic_DNA"/>
</dbReference>
<name>A0A1Q9CQM3_SYMMI</name>
<gene>
    <name evidence="1" type="primary">tdrd9</name>
    <name evidence="1" type="ORF">AK812_SmicGene33842</name>
</gene>
<dbReference type="SUPFAM" id="SSF52540">
    <property type="entry name" value="P-loop containing nucleoside triphosphate hydrolases"/>
    <property type="match status" value="1"/>
</dbReference>
<protein>
    <submittedName>
        <fullName evidence="1">Putative ATP-dependent RNA helicase TDRD9</fullName>
    </submittedName>
</protein>
<evidence type="ECO:0000313" key="2">
    <source>
        <dbReference type="Proteomes" id="UP000186817"/>
    </source>
</evidence>
<dbReference type="InterPro" id="IPR027417">
    <property type="entry name" value="P-loop_NTPase"/>
</dbReference>
<keyword evidence="1" id="KW-0067">ATP-binding</keyword>
<dbReference type="OrthoDB" id="435205at2759"/>
<keyword evidence="2" id="KW-1185">Reference proteome</keyword>
<dbReference type="AlphaFoldDB" id="A0A1Q9CQM3"/>
<evidence type="ECO:0000313" key="1">
    <source>
        <dbReference type="EMBL" id="OLP85195.1"/>
    </source>
</evidence>
<keyword evidence="1" id="KW-0378">Hydrolase</keyword>
<keyword evidence="1" id="KW-0547">Nucleotide-binding</keyword>
<proteinExistence type="predicted"/>
<dbReference type="GO" id="GO:0004386">
    <property type="term" value="F:helicase activity"/>
    <property type="evidence" value="ECO:0007669"/>
    <property type="project" value="UniProtKB-KW"/>
</dbReference>
<sequence>MQTVAQRRTAQGAEAQQPTMKNAYPDKTLWFNPRFKIFSLHGTIPIDEQEQVCHIFLASSIAESSVTLPKVRVVIDACLRRQLAAGRSEHGVRCLLTQFLPRGSRTTLTAMKLCPQIHVAVADSRLSGCLMQRHHNGQAVQAIWPSIFHTDLHGVLETKLPHFVLACRVFPGVAIRLVPRSFYMQQMAQYDPPEIEQEPGCQTSGSIGEVVPERAELGKMGGLGIQWPT</sequence>
<comment type="caution">
    <text evidence="1">The sequence shown here is derived from an EMBL/GenBank/DDBJ whole genome shotgun (WGS) entry which is preliminary data.</text>
</comment>